<evidence type="ECO:0000313" key="2">
    <source>
        <dbReference type="Proteomes" id="UP000035085"/>
    </source>
</evidence>
<sequence>MRRNFKLLARQHLMAHNDTQRHSRRQFIKQSAAVATALSFPMIARAAPPLIRYATAGVVGPGELETVITSDWFKANVLKRHGKEYVIETMTARGTPGVATLLAAEQADIGTLAFTSLATAVAQDAVPGGVTAIAEIHRDAVQGYASNPFVVLTDSPVRTIADLKGKSVAVNAFNGSVDIILRIALQKHGLDPRKDVRVVEMPFGNIGPALRQKRIDVGVLAMPFQVDEAKKGGIRTVFDAVGVVPPYPVLFQSARTRFLTEKSAAVRAWLADYVDAQRWIYDPANRKQVVALTAELAKTPAASLDEYFLTPKDFYRDPNATISAASLQPPIDAMAQLGLLPKPVRIAANVDASYLPRRV</sequence>
<dbReference type="Proteomes" id="UP000035085">
    <property type="component" value="Chromosome"/>
</dbReference>
<dbReference type="InterPro" id="IPR006311">
    <property type="entry name" value="TAT_signal"/>
</dbReference>
<gene>
    <name evidence="1" type="ORF">UC34_16385</name>
</gene>
<name>A0ABN4FR59_9BURK</name>
<evidence type="ECO:0008006" key="3">
    <source>
        <dbReference type="Google" id="ProtNLM"/>
    </source>
</evidence>
<dbReference type="Pfam" id="PF13379">
    <property type="entry name" value="NMT1_2"/>
    <property type="match status" value="1"/>
</dbReference>
<evidence type="ECO:0000313" key="1">
    <source>
        <dbReference type="EMBL" id="AJP58123.1"/>
    </source>
</evidence>
<dbReference type="PANTHER" id="PTHR30024:SF48">
    <property type="entry name" value="ABC TRANSPORTER SUBSTRATE-BINDING PROTEIN"/>
    <property type="match status" value="1"/>
</dbReference>
<dbReference type="Gene3D" id="3.40.190.10">
    <property type="entry name" value="Periplasmic binding protein-like II"/>
    <property type="match status" value="2"/>
</dbReference>
<dbReference type="SUPFAM" id="SSF53850">
    <property type="entry name" value="Periplasmic binding protein-like II"/>
    <property type="match status" value="1"/>
</dbReference>
<dbReference type="PROSITE" id="PS51318">
    <property type="entry name" value="TAT"/>
    <property type="match status" value="1"/>
</dbReference>
<dbReference type="PANTHER" id="PTHR30024">
    <property type="entry name" value="ALIPHATIC SULFONATES-BINDING PROTEIN-RELATED"/>
    <property type="match status" value="1"/>
</dbReference>
<keyword evidence="2" id="KW-1185">Reference proteome</keyword>
<proteinExistence type="predicted"/>
<accession>A0ABN4FR59</accession>
<reference evidence="2" key="1">
    <citation type="submission" date="2015-02" db="EMBL/GenBank/DDBJ databases">
        <title>Complete Genome Sequencing of Pandoraea vervacti NS15 sp. nov.</title>
        <authorList>
            <person name="Chan K.-G."/>
        </authorList>
    </citation>
    <scope>NUCLEOTIDE SEQUENCE [LARGE SCALE GENOMIC DNA]</scope>
    <source>
        <strain evidence="2">NS15</strain>
    </source>
</reference>
<dbReference type="EMBL" id="CP010897">
    <property type="protein sequence ID" value="AJP58123.1"/>
    <property type="molecule type" value="Genomic_DNA"/>
</dbReference>
<organism evidence="1 2">
    <name type="scientific">Pandoraea vervacti</name>
    <dbReference type="NCBI Taxonomy" id="656178"/>
    <lineage>
        <taxon>Bacteria</taxon>
        <taxon>Pseudomonadati</taxon>
        <taxon>Pseudomonadota</taxon>
        <taxon>Betaproteobacteria</taxon>
        <taxon>Burkholderiales</taxon>
        <taxon>Burkholderiaceae</taxon>
        <taxon>Pandoraea</taxon>
    </lineage>
</organism>
<protein>
    <recommendedName>
        <fullName evidence="3">SsuA/THI5-like domain-containing protein</fullName>
    </recommendedName>
</protein>